<accession>A0ABV8XPQ8</accession>
<dbReference type="Proteomes" id="UP001595998">
    <property type="component" value="Unassembled WGS sequence"/>
</dbReference>
<dbReference type="InterPro" id="IPR051678">
    <property type="entry name" value="AGP_Transferase"/>
</dbReference>
<organism evidence="2 3">
    <name type="scientific">Deinococcus navajonensis</name>
    <dbReference type="NCBI Taxonomy" id="309884"/>
    <lineage>
        <taxon>Bacteria</taxon>
        <taxon>Thermotogati</taxon>
        <taxon>Deinococcota</taxon>
        <taxon>Deinococci</taxon>
        <taxon>Deinococcales</taxon>
        <taxon>Deinococcaceae</taxon>
        <taxon>Deinococcus</taxon>
    </lineage>
</organism>
<dbReference type="EMBL" id="JBHSEH010000007">
    <property type="protein sequence ID" value="MFC4426320.1"/>
    <property type="molecule type" value="Genomic_DNA"/>
</dbReference>
<dbReference type="RefSeq" id="WP_380038658.1">
    <property type="nucleotide sequence ID" value="NZ_JBHSEH010000007.1"/>
</dbReference>
<evidence type="ECO:0000313" key="3">
    <source>
        <dbReference type="Proteomes" id="UP001595998"/>
    </source>
</evidence>
<proteinExistence type="predicted"/>
<dbReference type="InterPro" id="IPR002575">
    <property type="entry name" value="Aminoglycoside_PTrfase"/>
</dbReference>
<sequence>MNAEVRPDLVDARRLLGTQARFLAQGATCTVFTDGHRVVRLGVGREARLRVQVQLQQALAQAGVPVAEVLEAGTLPSGRAFSVERRITADRRGPGAAGWADLGYALRTLHTLPHRNFGLLEDRADQLVGQAASPAGGLLTRLPEVWPLGPGPLSEQSLVKVDPTLAEPLAGLQEALSALPAGPAVVGHTDLHPGQLLWRGGRLAAILDFGDAAIGPASWDSASLAYFHGWAVVDGADLPAGQDAALLGLLLSFHRARRARTAGQQVQAAAFAWTCLRRLGTV</sequence>
<gene>
    <name evidence="2" type="ORF">ACFOZ9_08835</name>
</gene>
<name>A0ABV8XPQ8_9DEIO</name>
<keyword evidence="2" id="KW-0808">Transferase</keyword>
<feature type="domain" description="Aminoglycoside phosphotransferase" evidence="1">
    <location>
        <begin position="35"/>
        <end position="245"/>
    </location>
</feature>
<evidence type="ECO:0000313" key="2">
    <source>
        <dbReference type="EMBL" id="MFC4426320.1"/>
    </source>
</evidence>
<keyword evidence="3" id="KW-1185">Reference proteome</keyword>
<evidence type="ECO:0000259" key="1">
    <source>
        <dbReference type="Pfam" id="PF01636"/>
    </source>
</evidence>
<dbReference type="PANTHER" id="PTHR21310">
    <property type="entry name" value="AMINOGLYCOSIDE PHOSPHOTRANSFERASE-RELATED-RELATED"/>
    <property type="match status" value="1"/>
</dbReference>
<dbReference type="Gene3D" id="3.90.1200.10">
    <property type="match status" value="1"/>
</dbReference>
<dbReference type="EC" id="2.7.1.-" evidence="2"/>
<dbReference type="GO" id="GO:0016740">
    <property type="term" value="F:transferase activity"/>
    <property type="evidence" value="ECO:0007669"/>
    <property type="project" value="UniProtKB-KW"/>
</dbReference>
<protein>
    <submittedName>
        <fullName evidence="2">Aminoglycoside phosphotransferase family protein</fullName>
        <ecNumber evidence="2">2.7.1.-</ecNumber>
    </submittedName>
</protein>
<dbReference type="SUPFAM" id="SSF56112">
    <property type="entry name" value="Protein kinase-like (PK-like)"/>
    <property type="match status" value="1"/>
</dbReference>
<comment type="caution">
    <text evidence="2">The sequence shown here is derived from an EMBL/GenBank/DDBJ whole genome shotgun (WGS) entry which is preliminary data.</text>
</comment>
<dbReference type="Pfam" id="PF01636">
    <property type="entry name" value="APH"/>
    <property type="match status" value="1"/>
</dbReference>
<dbReference type="InterPro" id="IPR011009">
    <property type="entry name" value="Kinase-like_dom_sf"/>
</dbReference>
<dbReference type="PANTHER" id="PTHR21310:SF15">
    <property type="entry name" value="AMINOGLYCOSIDE PHOSPHOTRANSFERASE DOMAIN-CONTAINING PROTEIN"/>
    <property type="match status" value="1"/>
</dbReference>
<reference evidence="3" key="1">
    <citation type="journal article" date="2019" name="Int. J. Syst. Evol. Microbiol.">
        <title>The Global Catalogue of Microorganisms (GCM) 10K type strain sequencing project: providing services to taxonomists for standard genome sequencing and annotation.</title>
        <authorList>
            <consortium name="The Broad Institute Genomics Platform"/>
            <consortium name="The Broad Institute Genome Sequencing Center for Infectious Disease"/>
            <person name="Wu L."/>
            <person name="Ma J."/>
        </authorList>
    </citation>
    <scope>NUCLEOTIDE SEQUENCE [LARGE SCALE GENOMIC DNA]</scope>
    <source>
        <strain evidence="3">CCUG 56029</strain>
    </source>
</reference>